<accession>A0A9W9EUY3</accession>
<proteinExistence type="predicted"/>
<gene>
    <name evidence="2" type="ORF">N7456_012128</name>
</gene>
<evidence type="ECO:0000313" key="3">
    <source>
        <dbReference type="Proteomes" id="UP001149165"/>
    </source>
</evidence>
<reference evidence="2" key="2">
    <citation type="journal article" date="2023" name="IMA Fungus">
        <title>Comparative genomic study of the Penicillium genus elucidates a diverse pangenome and 15 lateral gene transfer events.</title>
        <authorList>
            <person name="Petersen C."/>
            <person name="Sorensen T."/>
            <person name="Nielsen M.R."/>
            <person name="Sondergaard T.E."/>
            <person name="Sorensen J.L."/>
            <person name="Fitzpatrick D.A."/>
            <person name="Frisvad J.C."/>
            <person name="Nielsen K.L."/>
        </authorList>
    </citation>
    <scope>NUCLEOTIDE SEQUENCE</scope>
    <source>
        <strain evidence="2">IBT 30069</strain>
    </source>
</reference>
<evidence type="ECO:0000313" key="2">
    <source>
        <dbReference type="EMBL" id="KAJ5088512.1"/>
    </source>
</evidence>
<name>A0A9W9EUY3_9EURO</name>
<dbReference type="EMBL" id="JAPQKH010000007">
    <property type="protein sequence ID" value="KAJ5088512.1"/>
    <property type="molecule type" value="Genomic_DNA"/>
</dbReference>
<feature type="chain" id="PRO_5040879124" description="Cell wall galactomannoprotein" evidence="1">
    <location>
        <begin position="19"/>
        <end position="200"/>
    </location>
</feature>
<reference evidence="2" key="1">
    <citation type="submission" date="2022-11" db="EMBL/GenBank/DDBJ databases">
        <authorList>
            <person name="Petersen C."/>
        </authorList>
    </citation>
    <scope>NUCLEOTIDE SEQUENCE</scope>
    <source>
        <strain evidence="2">IBT 30069</strain>
    </source>
</reference>
<protein>
    <recommendedName>
        <fullName evidence="4">Cell wall galactomannoprotein</fullName>
    </recommendedName>
</protein>
<keyword evidence="3" id="KW-1185">Reference proteome</keyword>
<dbReference type="Proteomes" id="UP001149165">
    <property type="component" value="Unassembled WGS sequence"/>
</dbReference>
<organism evidence="2 3">
    <name type="scientific">Penicillium angulare</name>
    <dbReference type="NCBI Taxonomy" id="116970"/>
    <lineage>
        <taxon>Eukaryota</taxon>
        <taxon>Fungi</taxon>
        <taxon>Dikarya</taxon>
        <taxon>Ascomycota</taxon>
        <taxon>Pezizomycotina</taxon>
        <taxon>Eurotiomycetes</taxon>
        <taxon>Eurotiomycetidae</taxon>
        <taxon>Eurotiales</taxon>
        <taxon>Aspergillaceae</taxon>
        <taxon>Penicillium</taxon>
    </lineage>
</organism>
<dbReference type="OrthoDB" id="10391151at2759"/>
<keyword evidence="1" id="KW-0732">Signal</keyword>
<evidence type="ECO:0000256" key="1">
    <source>
        <dbReference type="SAM" id="SignalP"/>
    </source>
</evidence>
<sequence length="200" mass="21565">MKLIIFSVLCTFLGGAFASSSGAEGSNCAALAKISADLDNASTYFSQINSSDKKESPGQLALELIEGLNHIQDFMKDIYTVDLTSYSQLKPLQLIIPAIQNGLKNQVTELEKELATGQVDDSIRARIDSLSKSLALATSKLNDGKLATTCDLNEHVKLDVMVSYLCNIAIALEIVVNALNIFGLLDSVQSILQLICILRP</sequence>
<dbReference type="AlphaFoldDB" id="A0A9W9EUY3"/>
<feature type="signal peptide" evidence="1">
    <location>
        <begin position="1"/>
        <end position="18"/>
    </location>
</feature>
<comment type="caution">
    <text evidence="2">The sequence shown here is derived from an EMBL/GenBank/DDBJ whole genome shotgun (WGS) entry which is preliminary data.</text>
</comment>
<evidence type="ECO:0008006" key="4">
    <source>
        <dbReference type="Google" id="ProtNLM"/>
    </source>
</evidence>